<dbReference type="GO" id="GO:0008999">
    <property type="term" value="F:protein-N-terminal-alanine acetyltransferase activity"/>
    <property type="evidence" value="ECO:0007669"/>
    <property type="project" value="TreeGrafter"/>
</dbReference>
<dbReference type="OrthoDB" id="2631610at2"/>
<dbReference type="AlphaFoldDB" id="A0A494XE52"/>
<dbReference type="InterPro" id="IPR000182">
    <property type="entry name" value="GNAT_dom"/>
</dbReference>
<dbReference type="EMBL" id="RBZM01000010">
    <property type="protein sequence ID" value="RKP47951.1"/>
    <property type="molecule type" value="Genomic_DNA"/>
</dbReference>
<evidence type="ECO:0000256" key="1">
    <source>
        <dbReference type="ARBA" id="ARBA00022679"/>
    </source>
</evidence>
<dbReference type="Gene3D" id="3.40.630.30">
    <property type="match status" value="1"/>
</dbReference>
<reference evidence="5 6" key="1">
    <citation type="submission" date="2018-10" db="EMBL/GenBank/DDBJ databases">
        <title>Cohnella sp. M2MS4P-1, whole genome shotgun sequence.</title>
        <authorList>
            <person name="Tuo L."/>
        </authorList>
    </citation>
    <scope>NUCLEOTIDE SEQUENCE [LARGE SCALE GENOMIC DNA]</scope>
    <source>
        <strain evidence="5 6">M2MS4P-1</strain>
    </source>
</reference>
<comment type="caution">
    <text evidence="5">The sequence shown here is derived from an EMBL/GenBank/DDBJ whole genome shotgun (WGS) entry which is preliminary data.</text>
</comment>
<name>A0A494XE52_9BACL</name>
<evidence type="ECO:0000256" key="2">
    <source>
        <dbReference type="ARBA" id="ARBA00023315"/>
    </source>
</evidence>
<dbReference type="InterPro" id="IPR016181">
    <property type="entry name" value="Acyl_CoA_acyltransferase"/>
</dbReference>
<dbReference type="RefSeq" id="WP_120979241.1">
    <property type="nucleotide sequence ID" value="NZ_RBZM01000010.1"/>
</dbReference>
<dbReference type="PROSITE" id="PS51186">
    <property type="entry name" value="GNAT"/>
    <property type="match status" value="1"/>
</dbReference>
<dbReference type="PANTHER" id="PTHR43792:SF8">
    <property type="entry name" value="[RIBOSOMAL PROTEIN US5]-ALANINE N-ACETYLTRANSFERASE"/>
    <property type="match status" value="1"/>
</dbReference>
<proteinExistence type="inferred from homology"/>
<evidence type="ECO:0000313" key="6">
    <source>
        <dbReference type="Proteomes" id="UP000282076"/>
    </source>
</evidence>
<keyword evidence="6" id="KW-1185">Reference proteome</keyword>
<sequence length="175" mass="19586">MTSTSNRSQVQIKPWSATDLELLYRLNAPEMLEHLGGPETDEQVLARHKRYVEIGAKGTGRMFSIVLLPELEAVGNIGYWERNWQGETVYEIGWGVLPPFQGRGIAAAATQAAIASARGEGKHRSIHAFPSVDNPASNAICRRLGFEFVAECSFEYPPGSFMRCNDWRLNLEQYL</sequence>
<dbReference type="Proteomes" id="UP000282076">
    <property type="component" value="Unassembled WGS sequence"/>
</dbReference>
<gene>
    <name evidence="5" type="ORF">D7Z26_22345</name>
</gene>
<protein>
    <submittedName>
        <fullName evidence="5">N-acetyltransferase</fullName>
    </submittedName>
</protein>
<evidence type="ECO:0000256" key="3">
    <source>
        <dbReference type="ARBA" id="ARBA00038502"/>
    </source>
</evidence>
<accession>A0A494XE52</accession>
<dbReference type="GO" id="GO:0005737">
    <property type="term" value="C:cytoplasm"/>
    <property type="evidence" value="ECO:0007669"/>
    <property type="project" value="TreeGrafter"/>
</dbReference>
<comment type="similarity">
    <text evidence="3">Belongs to the acetyltransferase family. RimJ subfamily.</text>
</comment>
<evidence type="ECO:0000313" key="5">
    <source>
        <dbReference type="EMBL" id="RKP47951.1"/>
    </source>
</evidence>
<dbReference type="PANTHER" id="PTHR43792">
    <property type="entry name" value="GNAT FAMILY, PUTATIVE (AFU_ORTHOLOGUE AFUA_3G00765)-RELATED-RELATED"/>
    <property type="match status" value="1"/>
</dbReference>
<keyword evidence="2" id="KW-0012">Acyltransferase</keyword>
<keyword evidence="1 5" id="KW-0808">Transferase</keyword>
<dbReference type="SUPFAM" id="SSF55729">
    <property type="entry name" value="Acyl-CoA N-acyltransferases (Nat)"/>
    <property type="match status" value="1"/>
</dbReference>
<feature type="domain" description="N-acetyltransferase" evidence="4">
    <location>
        <begin position="10"/>
        <end position="167"/>
    </location>
</feature>
<organism evidence="5 6">
    <name type="scientific">Cohnella endophytica</name>
    <dbReference type="NCBI Taxonomy" id="2419778"/>
    <lineage>
        <taxon>Bacteria</taxon>
        <taxon>Bacillati</taxon>
        <taxon>Bacillota</taxon>
        <taxon>Bacilli</taxon>
        <taxon>Bacillales</taxon>
        <taxon>Paenibacillaceae</taxon>
        <taxon>Cohnella</taxon>
    </lineage>
</organism>
<dbReference type="Pfam" id="PF13302">
    <property type="entry name" value="Acetyltransf_3"/>
    <property type="match status" value="1"/>
</dbReference>
<evidence type="ECO:0000259" key="4">
    <source>
        <dbReference type="PROSITE" id="PS51186"/>
    </source>
</evidence>
<dbReference type="InterPro" id="IPR051531">
    <property type="entry name" value="N-acetyltransferase"/>
</dbReference>